<reference evidence="3 4" key="1">
    <citation type="submission" date="2024-04" db="EMBL/GenBank/DDBJ databases">
        <title>Phyllosticta paracitricarpa is synonymous to the EU quarantine fungus P. citricarpa based on phylogenomic analyses.</title>
        <authorList>
            <consortium name="Lawrence Berkeley National Laboratory"/>
            <person name="Van Ingen-Buijs V.A."/>
            <person name="Van Westerhoven A.C."/>
            <person name="Haridas S."/>
            <person name="Skiadas P."/>
            <person name="Martin F."/>
            <person name="Groenewald J.Z."/>
            <person name="Crous P.W."/>
            <person name="Seidl M.F."/>
        </authorList>
    </citation>
    <scope>NUCLEOTIDE SEQUENCE [LARGE SCALE GENOMIC DNA]</scope>
    <source>
        <strain evidence="3 4">CBS 123371</strain>
    </source>
</reference>
<keyword evidence="1" id="KW-0560">Oxidoreductase</keyword>
<dbReference type="Pfam" id="PF00171">
    <property type="entry name" value="Aldedh"/>
    <property type="match status" value="1"/>
</dbReference>
<dbReference type="PANTHER" id="PTHR43353:SF6">
    <property type="entry name" value="CYTOPLASMIC ALDEHYDE DEHYDROGENASE (EUROFUNG)"/>
    <property type="match status" value="1"/>
</dbReference>
<dbReference type="InterPro" id="IPR016163">
    <property type="entry name" value="Ald_DH_C"/>
</dbReference>
<dbReference type="SUPFAM" id="SSF53720">
    <property type="entry name" value="ALDH-like"/>
    <property type="match status" value="1"/>
</dbReference>
<dbReference type="Gene3D" id="3.40.309.10">
    <property type="entry name" value="Aldehyde Dehydrogenase, Chain A, domain 2"/>
    <property type="match status" value="1"/>
</dbReference>
<gene>
    <name evidence="3" type="ORF">IWZ03DRAFT_244261</name>
</gene>
<feature type="domain" description="Aldehyde dehydrogenase" evidence="2">
    <location>
        <begin position="24"/>
        <end position="483"/>
    </location>
</feature>
<dbReference type="PANTHER" id="PTHR43353">
    <property type="entry name" value="SUCCINATE-SEMIALDEHYDE DEHYDROGENASE, MITOCHONDRIAL"/>
    <property type="match status" value="1"/>
</dbReference>
<organism evidence="3 4">
    <name type="scientific">Phyllosticta citriasiana</name>
    <dbReference type="NCBI Taxonomy" id="595635"/>
    <lineage>
        <taxon>Eukaryota</taxon>
        <taxon>Fungi</taxon>
        <taxon>Dikarya</taxon>
        <taxon>Ascomycota</taxon>
        <taxon>Pezizomycotina</taxon>
        <taxon>Dothideomycetes</taxon>
        <taxon>Dothideomycetes incertae sedis</taxon>
        <taxon>Botryosphaeriales</taxon>
        <taxon>Phyllostictaceae</taxon>
        <taxon>Phyllosticta</taxon>
    </lineage>
</organism>
<dbReference type="InterPro" id="IPR015590">
    <property type="entry name" value="Aldehyde_DH_dom"/>
</dbReference>
<evidence type="ECO:0000259" key="2">
    <source>
        <dbReference type="Pfam" id="PF00171"/>
    </source>
</evidence>
<evidence type="ECO:0000313" key="3">
    <source>
        <dbReference type="EMBL" id="KAK7513904.1"/>
    </source>
</evidence>
<name>A0ABR1KFT7_9PEZI</name>
<keyword evidence="4" id="KW-1185">Reference proteome</keyword>
<dbReference type="InterPro" id="IPR050740">
    <property type="entry name" value="Aldehyde_DH_Superfamily"/>
</dbReference>
<accession>A0ABR1KFT7</accession>
<protein>
    <submittedName>
        <fullName evidence="3">Aldehyde/histidinol dehydrogenase</fullName>
    </submittedName>
</protein>
<dbReference type="Proteomes" id="UP001363622">
    <property type="component" value="Unassembled WGS sequence"/>
</dbReference>
<proteinExistence type="predicted"/>
<dbReference type="CDD" id="cd07105">
    <property type="entry name" value="ALDH_SaliADH"/>
    <property type="match status" value="1"/>
</dbReference>
<dbReference type="InterPro" id="IPR016160">
    <property type="entry name" value="Ald_DH_CS_CYS"/>
</dbReference>
<sequence>MLVENGTRYTVPLLINGEEVISTTTFDVTSPASHQFLWKSSSATSAHVDSALATAAAAFPAWSKSKPAQRRTIFMKAADLLQQREDELKRYMTDETGGIDPFTGFNIFTAAELMRDVAGRSSNIMGHVPMCQDEGTGALVLKEPYGVILGIAPWNAPYILGLRAVIYAIAAGNTCILKGSELCPRAFYSIGRVLADAGLPAGVLNVIYTTRDESPAATTQLINSPAIKKINFTGSTAIGSIIASMAGKALKPCLMELGGKASSIVLDDADVELAAFQCALGAFLHGGQVCMATERILVHKDILPAFKPAFQTALAKVFPDHAPAPVLVQSPTVEKNKRLVGDAIAGGASILYGDHQKRETHPETGAFSHTRMRPIVVEGVKPEMDLYHEESFGPTVSLIEVHSEEDALVIANDTAYGLTSAVFSKDLARALRIAKRIESGAVHINTMSIHDEATLPHGGAKSSGWGRFNGQWGVDEFLRLKTITYKE</sequence>
<dbReference type="InterPro" id="IPR016161">
    <property type="entry name" value="Ald_DH/histidinol_DH"/>
</dbReference>
<evidence type="ECO:0000313" key="4">
    <source>
        <dbReference type="Proteomes" id="UP001363622"/>
    </source>
</evidence>
<dbReference type="Gene3D" id="3.40.605.10">
    <property type="entry name" value="Aldehyde Dehydrogenase, Chain A, domain 1"/>
    <property type="match status" value="1"/>
</dbReference>
<evidence type="ECO:0000256" key="1">
    <source>
        <dbReference type="ARBA" id="ARBA00023002"/>
    </source>
</evidence>
<comment type="caution">
    <text evidence="3">The sequence shown here is derived from an EMBL/GenBank/DDBJ whole genome shotgun (WGS) entry which is preliminary data.</text>
</comment>
<dbReference type="InterPro" id="IPR016162">
    <property type="entry name" value="Ald_DH_N"/>
</dbReference>
<dbReference type="PROSITE" id="PS00070">
    <property type="entry name" value="ALDEHYDE_DEHYDR_CYS"/>
    <property type="match status" value="1"/>
</dbReference>
<dbReference type="EMBL" id="JBBPHU010000009">
    <property type="protein sequence ID" value="KAK7513904.1"/>
    <property type="molecule type" value="Genomic_DNA"/>
</dbReference>